<evidence type="ECO:0000259" key="6">
    <source>
        <dbReference type="Pfam" id="PF13505"/>
    </source>
</evidence>
<evidence type="ECO:0000313" key="7">
    <source>
        <dbReference type="EMBL" id="PSJ61912.1"/>
    </source>
</evidence>
<dbReference type="InterPro" id="IPR051692">
    <property type="entry name" value="OMP-like"/>
</dbReference>
<keyword evidence="3" id="KW-0472">Membrane</keyword>
<organism evidence="7 8">
    <name type="scientific">Kumtagia ephedrae</name>
    <dbReference type="NCBI Taxonomy" id="2116701"/>
    <lineage>
        <taxon>Bacteria</taxon>
        <taxon>Pseudomonadati</taxon>
        <taxon>Pseudomonadota</taxon>
        <taxon>Alphaproteobacteria</taxon>
        <taxon>Hyphomicrobiales</taxon>
        <taxon>Phyllobacteriaceae</taxon>
        <taxon>Kumtagia</taxon>
    </lineage>
</organism>
<feature type="domain" description="Outer membrane protein beta-barrel" evidence="6">
    <location>
        <begin position="20"/>
        <end position="197"/>
    </location>
</feature>
<evidence type="ECO:0000256" key="5">
    <source>
        <dbReference type="ARBA" id="ARBA00038306"/>
    </source>
</evidence>
<dbReference type="Gene3D" id="2.40.160.20">
    <property type="match status" value="1"/>
</dbReference>
<keyword evidence="2" id="KW-0732">Signal</keyword>
<dbReference type="InterPro" id="IPR011250">
    <property type="entry name" value="OMP/PagP_B-barrel"/>
</dbReference>
<dbReference type="GO" id="GO:0009279">
    <property type="term" value="C:cell outer membrane"/>
    <property type="evidence" value="ECO:0007669"/>
    <property type="project" value="UniProtKB-SubCell"/>
</dbReference>
<comment type="similarity">
    <text evidence="5">Belongs to the Omp25/RopB family.</text>
</comment>
<dbReference type="PANTHER" id="PTHR34001:SF3">
    <property type="entry name" value="BLL7405 PROTEIN"/>
    <property type="match status" value="1"/>
</dbReference>
<evidence type="ECO:0000313" key="8">
    <source>
        <dbReference type="Proteomes" id="UP000241229"/>
    </source>
</evidence>
<gene>
    <name evidence="7" type="ORF">C7I84_09470</name>
</gene>
<dbReference type="InterPro" id="IPR027385">
    <property type="entry name" value="Beta-barrel_OMP"/>
</dbReference>
<dbReference type="EMBL" id="PXYK01000007">
    <property type="protein sequence ID" value="PSJ61912.1"/>
    <property type="molecule type" value="Genomic_DNA"/>
</dbReference>
<dbReference type="OrthoDB" id="9815357at2"/>
<evidence type="ECO:0000256" key="4">
    <source>
        <dbReference type="ARBA" id="ARBA00023237"/>
    </source>
</evidence>
<comment type="caution">
    <text evidence="7">The sequence shown here is derived from an EMBL/GenBank/DDBJ whole genome shotgun (WGS) entry which is preliminary data.</text>
</comment>
<sequence>MAADAIVQEPVPIAEAPVFTWTGGYVGIQGGYAWNEAEFDAVFGSGSRDFDGGLLGGFIGYNWQVGSFVFGVEGDINATWNDETFAFPGVEVEVGTDYLASIRGRVGYAWDRTLIFGTGGVAFTRASVDASAGGATFSEDQSYTGWTVGGGAEYAFTDNLIGRLEYRYYDFGKEDILGFSDVELNTHTVTAGFSYKF</sequence>
<evidence type="ECO:0000256" key="1">
    <source>
        <dbReference type="ARBA" id="ARBA00004442"/>
    </source>
</evidence>
<evidence type="ECO:0000256" key="3">
    <source>
        <dbReference type="ARBA" id="ARBA00023136"/>
    </source>
</evidence>
<keyword evidence="8" id="KW-1185">Reference proteome</keyword>
<dbReference type="Proteomes" id="UP000241229">
    <property type="component" value="Unassembled WGS sequence"/>
</dbReference>
<reference evidence="7 8" key="1">
    <citation type="submission" date="2018-03" db="EMBL/GenBank/DDBJ databases">
        <title>The draft genome of Mesorhizobium sp. 6GN-30.</title>
        <authorList>
            <person name="Liu L."/>
            <person name="Li L."/>
            <person name="Wang T."/>
            <person name="Zhang X."/>
            <person name="Liang L."/>
        </authorList>
    </citation>
    <scope>NUCLEOTIDE SEQUENCE [LARGE SCALE GENOMIC DNA]</scope>
    <source>
        <strain evidence="7 8">6GN30</strain>
    </source>
</reference>
<evidence type="ECO:0000256" key="2">
    <source>
        <dbReference type="ARBA" id="ARBA00022729"/>
    </source>
</evidence>
<dbReference type="SUPFAM" id="SSF56925">
    <property type="entry name" value="OMPA-like"/>
    <property type="match status" value="1"/>
</dbReference>
<accession>A0A2P7SHE0</accession>
<protein>
    <submittedName>
        <fullName evidence="7">Porin family protein</fullName>
    </submittedName>
</protein>
<dbReference type="AlphaFoldDB" id="A0A2P7SHE0"/>
<comment type="subcellular location">
    <subcellularLocation>
        <location evidence="1">Cell outer membrane</location>
    </subcellularLocation>
</comment>
<dbReference type="PANTHER" id="PTHR34001">
    <property type="entry name" value="BLL7405 PROTEIN"/>
    <property type="match status" value="1"/>
</dbReference>
<name>A0A2P7SHE0_9HYPH</name>
<keyword evidence="4" id="KW-0998">Cell outer membrane</keyword>
<proteinExistence type="inferred from homology"/>
<dbReference type="Pfam" id="PF13505">
    <property type="entry name" value="OMP_b-brl"/>
    <property type="match status" value="1"/>
</dbReference>